<evidence type="ECO:0000313" key="1">
    <source>
        <dbReference type="EMBL" id="PQJ97633.1"/>
    </source>
</evidence>
<dbReference type="RefSeq" id="WP_105072378.1">
    <property type="nucleotide sequence ID" value="NZ_PPGH01000006.1"/>
</dbReference>
<sequence>MFGSETSHEILISFLNAILNLSGAEEIIEVTIIDPYQAPKIQGLKNTFLDVKVRDQSGRFYIVEMQVLNVEGFEKRVLYNTCKAYVNQLGKGEAYRLLTSVVAITIADFIMFPELQQVVSQFRLSATENPAIYQRDLELVFAELPKFDLTEAELKTPLDRWFYFLKTAENLTAVPESLAVEPAIAQALELANRAGWSEEELDDVEKREMWLEDQRYLQEQAHIAEQRGLKKGLEQGLEKGRIEGVATGATQAKAEMLLLLLRQRFGALPAALETQIQSAPSAALDAWIVRILTATDLAAVFTDEVAE</sequence>
<accession>A0A2S7XVR3</accession>
<dbReference type="EMBL" id="PPGH01000006">
    <property type="protein sequence ID" value="PQJ97633.1"/>
    <property type="molecule type" value="Genomic_DNA"/>
</dbReference>
<comment type="caution">
    <text evidence="1">The sequence shown here is derived from an EMBL/GenBank/DDBJ whole genome shotgun (WGS) entry which is preliminary data.</text>
</comment>
<keyword evidence="2" id="KW-1185">Reference proteome</keyword>
<dbReference type="NCBIfam" id="TIGR01784">
    <property type="entry name" value="T_den_put_tspse"/>
    <property type="match status" value="1"/>
</dbReference>
<organism evidence="1 2">
    <name type="scientific">Chromatium okenii</name>
    <dbReference type="NCBI Taxonomy" id="61644"/>
    <lineage>
        <taxon>Bacteria</taxon>
        <taxon>Pseudomonadati</taxon>
        <taxon>Pseudomonadota</taxon>
        <taxon>Gammaproteobacteria</taxon>
        <taxon>Chromatiales</taxon>
        <taxon>Chromatiaceae</taxon>
        <taxon>Chromatium</taxon>
    </lineage>
</organism>
<dbReference type="PANTHER" id="PTHR41317:SF1">
    <property type="entry name" value="PD-(D_E)XK NUCLEASE FAMILY TRANSPOSASE"/>
    <property type="match status" value="1"/>
</dbReference>
<reference evidence="1 2" key="1">
    <citation type="submission" date="2018-01" db="EMBL/GenBank/DDBJ databases">
        <title>The complete genome sequence of Chromatium okenii LaCa, a purple sulfur bacterium with a turbulent life.</title>
        <authorList>
            <person name="Luedin S.M."/>
            <person name="Liechti N."/>
            <person name="Storelli N."/>
            <person name="Danza F."/>
            <person name="Wittwer M."/>
            <person name="Pothier J.F."/>
            <person name="Tonolla M.A."/>
        </authorList>
    </citation>
    <scope>NUCLEOTIDE SEQUENCE [LARGE SCALE GENOMIC DNA]</scope>
    <source>
        <strain evidence="1 2">LaCa</strain>
    </source>
</reference>
<protein>
    <submittedName>
        <fullName evidence="1">Transposase</fullName>
    </submittedName>
</protein>
<gene>
    <name evidence="1" type="ORF">CXB77_00510</name>
</gene>
<dbReference type="OrthoDB" id="5764332at2"/>
<evidence type="ECO:0000313" key="2">
    <source>
        <dbReference type="Proteomes" id="UP000239936"/>
    </source>
</evidence>
<dbReference type="InterPro" id="IPR010106">
    <property type="entry name" value="RpnA"/>
</dbReference>
<dbReference type="PANTHER" id="PTHR41317">
    <property type="entry name" value="PD-(D_E)XK NUCLEASE FAMILY TRANSPOSASE"/>
    <property type="match status" value="1"/>
</dbReference>
<dbReference type="Pfam" id="PF12784">
    <property type="entry name" value="PDDEXK_2"/>
    <property type="match status" value="1"/>
</dbReference>
<proteinExistence type="predicted"/>
<dbReference type="Proteomes" id="UP000239936">
    <property type="component" value="Unassembled WGS sequence"/>
</dbReference>
<name>A0A2S7XVR3_9GAMM</name>
<dbReference type="AlphaFoldDB" id="A0A2S7XVR3"/>